<dbReference type="EMBL" id="WIVE01000123">
    <property type="protein sequence ID" value="MQX38540.1"/>
    <property type="molecule type" value="Genomic_DNA"/>
</dbReference>
<reference evidence="1 2" key="1">
    <citation type="submission" date="2019-10" db="EMBL/GenBank/DDBJ databases">
        <title>Draft whole-genome sequence of the purple nonsulfur photosynthetic bacterium Roseospira navarrensis DSM 15114.</title>
        <authorList>
            <person name="Kyndt J.A."/>
            <person name="Meyer T.E."/>
        </authorList>
    </citation>
    <scope>NUCLEOTIDE SEQUENCE [LARGE SCALE GENOMIC DNA]</scope>
    <source>
        <strain evidence="1 2">DSM 15114</strain>
    </source>
</reference>
<accession>A0A7X1ZHD6</accession>
<dbReference type="OrthoDB" id="7360086at2"/>
<organism evidence="1 2">
    <name type="scientific">Roseospira navarrensis</name>
    <dbReference type="NCBI Taxonomy" id="140058"/>
    <lineage>
        <taxon>Bacteria</taxon>
        <taxon>Pseudomonadati</taxon>
        <taxon>Pseudomonadota</taxon>
        <taxon>Alphaproteobacteria</taxon>
        <taxon>Rhodospirillales</taxon>
        <taxon>Rhodospirillaceae</taxon>
        <taxon>Roseospira</taxon>
    </lineage>
</organism>
<evidence type="ECO:0000313" key="2">
    <source>
        <dbReference type="Proteomes" id="UP000434582"/>
    </source>
</evidence>
<protein>
    <submittedName>
        <fullName evidence="1">DUF1018 domain-containing protein</fullName>
    </submittedName>
</protein>
<sequence>MTLPANKLKVVHEAKRQLGLSDDLYRDILWNVAGVESARDLDDTGFDQVMARFRDLGFVSTARKRYYGDRPGMASAKQVKLIRSLWREYVGGATDDVALDHWIRRTFHVDSLRFVDADMAHRVVGALMQMKRRRSEAKAG</sequence>
<dbReference type="AlphaFoldDB" id="A0A7X1ZHD6"/>
<evidence type="ECO:0000313" key="1">
    <source>
        <dbReference type="EMBL" id="MQX38540.1"/>
    </source>
</evidence>
<dbReference type="InterPro" id="IPR009363">
    <property type="entry name" value="Phage_Mu_Gp16"/>
</dbReference>
<comment type="caution">
    <text evidence="1">The sequence shown here is derived from an EMBL/GenBank/DDBJ whole genome shotgun (WGS) entry which is preliminary data.</text>
</comment>
<dbReference type="RefSeq" id="WP_153347110.1">
    <property type="nucleotide sequence ID" value="NZ_WIVE01000123.1"/>
</dbReference>
<proteinExistence type="predicted"/>
<name>A0A7X1ZHD6_9PROT</name>
<dbReference type="Pfam" id="PF06252">
    <property type="entry name" value="GemA"/>
    <property type="match status" value="1"/>
</dbReference>
<keyword evidence="2" id="KW-1185">Reference proteome</keyword>
<gene>
    <name evidence="1" type="ORF">GHC57_18685</name>
</gene>
<dbReference type="Proteomes" id="UP000434582">
    <property type="component" value="Unassembled WGS sequence"/>
</dbReference>